<gene>
    <name evidence="2" type="ORF">GCM10022402_42580</name>
</gene>
<dbReference type="InterPro" id="IPR051790">
    <property type="entry name" value="Cytochrome_c-biogenesis_DsbD"/>
</dbReference>
<proteinExistence type="predicted"/>
<dbReference type="RefSeq" id="WP_344975406.1">
    <property type="nucleotide sequence ID" value="NZ_BAABDD010000030.1"/>
</dbReference>
<keyword evidence="3" id="KW-1185">Reference proteome</keyword>
<feature type="transmembrane region" description="Helical" evidence="1">
    <location>
        <begin position="6"/>
        <end position="34"/>
    </location>
</feature>
<dbReference type="Proteomes" id="UP001500908">
    <property type="component" value="Unassembled WGS sequence"/>
</dbReference>
<dbReference type="PANTHER" id="PTHR31272">
    <property type="entry name" value="CYTOCHROME C-TYPE BIOGENESIS PROTEIN HI_1454-RELATED"/>
    <property type="match status" value="1"/>
</dbReference>
<evidence type="ECO:0000256" key="1">
    <source>
        <dbReference type="SAM" id="Phobius"/>
    </source>
</evidence>
<evidence type="ECO:0000313" key="3">
    <source>
        <dbReference type="Proteomes" id="UP001500908"/>
    </source>
</evidence>
<accession>A0ABP7G9W0</accession>
<feature type="transmembrane region" description="Helical" evidence="1">
    <location>
        <begin position="87"/>
        <end position="107"/>
    </location>
</feature>
<organism evidence="2 3">
    <name type="scientific">Salinactinospora qingdaonensis</name>
    <dbReference type="NCBI Taxonomy" id="702744"/>
    <lineage>
        <taxon>Bacteria</taxon>
        <taxon>Bacillati</taxon>
        <taxon>Actinomycetota</taxon>
        <taxon>Actinomycetes</taxon>
        <taxon>Streptosporangiales</taxon>
        <taxon>Nocardiopsidaceae</taxon>
        <taxon>Salinactinospora</taxon>
    </lineage>
</organism>
<feature type="transmembrane region" description="Helical" evidence="1">
    <location>
        <begin position="203"/>
        <end position="226"/>
    </location>
</feature>
<keyword evidence="1" id="KW-1133">Transmembrane helix</keyword>
<evidence type="ECO:0000313" key="2">
    <source>
        <dbReference type="EMBL" id="GAA3760137.1"/>
    </source>
</evidence>
<reference evidence="3" key="1">
    <citation type="journal article" date="2019" name="Int. J. Syst. Evol. Microbiol.">
        <title>The Global Catalogue of Microorganisms (GCM) 10K type strain sequencing project: providing services to taxonomists for standard genome sequencing and annotation.</title>
        <authorList>
            <consortium name="The Broad Institute Genomics Platform"/>
            <consortium name="The Broad Institute Genome Sequencing Center for Infectious Disease"/>
            <person name="Wu L."/>
            <person name="Ma J."/>
        </authorList>
    </citation>
    <scope>NUCLEOTIDE SEQUENCE [LARGE SCALE GENOMIC DNA]</scope>
    <source>
        <strain evidence="3">JCM 17137</strain>
    </source>
</reference>
<sequence length="295" mass="30436">MNELPFAIALVAGMLAVLNPCGFALLPGYLALLVAAEDDADAGGVGRRVRSLGRALGTTLAMTGGFVAVFAGFGLVVAPLALSVERYLPWVTVVIGLVLIGVGGWLLSGRDITLLLPKPTPGKPTRSLRWAATYGVSYALASLSCTIGPFLALTASALRSTSALGAVGVFLAYAAGMGLVIAVLTIGAALARDTLAMRLRRSLPVVNRVSGALLVLAGAYVAYYGWFEIRVLANGSVDDPVIEAATGVQAELARWLDAAGPAWVLVALVALVALATVIGVWRGRRRRATTVSPAE</sequence>
<protein>
    <submittedName>
        <fullName evidence="2">Cytochrome c biogenesis CcdA family protein</fullName>
    </submittedName>
</protein>
<name>A0ABP7G9W0_9ACTN</name>
<feature type="transmembrane region" description="Helical" evidence="1">
    <location>
        <begin position="262"/>
        <end position="281"/>
    </location>
</feature>
<feature type="transmembrane region" description="Helical" evidence="1">
    <location>
        <begin position="163"/>
        <end position="191"/>
    </location>
</feature>
<dbReference type="PANTHER" id="PTHR31272:SF4">
    <property type="entry name" value="CYTOCHROME C-TYPE BIOGENESIS PROTEIN HI_1454-RELATED"/>
    <property type="match status" value="1"/>
</dbReference>
<comment type="caution">
    <text evidence="2">The sequence shown here is derived from an EMBL/GenBank/DDBJ whole genome shotgun (WGS) entry which is preliminary data.</text>
</comment>
<keyword evidence="1" id="KW-0472">Membrane</keyword>
<dbReference type="EMBL" id="BAABDD010000030">
    <property type="protein sequence ID" value="GAA3760137.1"/>
    <property type="molecule type" value="Genomic_DNA"/>
</dbReference>
<keyword evidence="1" id="KW-0812">Transmembrane</keyword>
<feature type="transmembrane region" description="Helical" evidence="1">
    <location>
        <begin position="128"/>
        <end position="151"/>
    </location>
</feature>
<feature type="transmembrane region" description="Helical" evidence="1">
    <location>
        <begin position="55"/>
        <end position="81"/>
    </location>
</feature>